<dbReference type="Proteomes" id="UP000596252">
    <property type="component" value="Chromosome"/>
</dbReference>
<accession>A0ABX7G283</accession>
<proteinExistence type="predicted"/>
<protein>
    <recommendedName>
        <fullName evidence="3">YcgL domain-containing protein</fullName>
    </recommendedName>
</protein>
<gene>
    <name evidence="1" type="ORF">JQC75_16535</name>
</gene>
<evidence type="ECO:0000313" key="2">
    <source>
        <dbReference type="Proteomes" id="UP000596252"/>
    </source>
</evidence>
<evidence type="ECO:0000313" key="1">
    <source>
        <dbReference type="EMBL" id="QRH01434.1"/>
    </source>
</evidence>
<keyword evidence="2" id="KW-1185">Reference proteome</keyword>
<evidence type="ECO:0008006" key="3">
    <source>
        <dbReference type="Google" id="ProtNLM"/>
    </source>
</evidence>
<organism evidence="1 2">
    <name type="scientific">Shewanella litorisediminis</name>
    <dbReference type="NCBI Taxonomy" id="1173586"/>
    <lineage>
        <taxon>Bacteria</taxon>
        <taxon>Pseudomonadati</taxon>
        <taxon>Pseudomonadota</taxon>
        <taxon>Gammaproteobacteria</taxon>
        <taxon>Alteromonadales</taxon>
        <taxon>Shewanellaceae</taxon>
        <taxon>Shewanella</taxon>
    </lineage>
</organism>
<dbReference type="EMBL" id="CP069213">
    <property type="protein sequence ID" value="QRH01434.1"/>
    <property type="molecule type" value="Genomic_DNA"/>
</dbReference>
<sequence>MSVVNDDRIGLMILGDADAFELSFTPLVEDVTDQPMLAFPCMVDVLPQSLLEPLKTVLDGKMLEGNIMYDSDEPLIAAPRQLKAVMEGMGYTVIPSPEYERLEARESQQSIEPLDDRVY</sequence>
<reference evidence="1 2" key="1">
    <citation type="journal article" date="2012" name="Antonie Van Leeuwenhoek">
        <title>Shewanella litorisediminis sp. nov., a gammaproteobacterium isolated from a tidal flat sediment.</title>
        <authorList>
            <person name="Lee M.H."/>
            <person name="Yoon J.H."/>
        </authorList>
    </citation>
    <scope>NUCLEOTIDE SEQUENCE [LARGE SCALE GENOMIC DNA]</scope>
    <source>
        <strain evidence="1 2">SMK1-12</strain>
    </source>
</reference>
<dbReference type="RefSeq" id="WP_203325111.1">
    <property type="nucleotide sequence ID" value="NZ_CP069213.1"/>
</dbReference>
<name>A0ABX7G283_9GAMM</name>